<name>A0A565CUV0_9BRAS</name>
<comment type="caution">
    <text evidence="1">The sequence shown here is derived from an EMBL/GenBank/DDBJ whole genome shotgun (WGS) entry which is preliminary data.</text>
</comment>
<dbReference type="EMBL" id="CABITT030000008">
    <property type="protein sequence ID" value="VVB17362.1"/>
    <property type="molecule type" value="Genomic_DNA"/>
</dbReference>
<dbReference type="AlphaFoldDB" id="A0A565CUV0"/>
<accession>A0A565CUV0</accession>
<gene>
    <name evidence="1" type="ORF">ANE_LOCUS27806</name>
</gene>
<dbReference type="Proteomes" id="UP000489600">
    <property type="component" value="Unassembled WGS sequence"/>
</dbReference>
<reference evidence="1" key="1">
    <citation type="submission" date="2019-07" db="EMBL/GenBank/DDBJ databases">
        <authorList>
            <person name="Dittberner H."/>
        </authorList>
    </citation>
    <scope>NUCLEOTIDE SEQUENCE [LARGE SCALE GENOMIC DNA]</scope>
</reference>
<evidence type="ECO:0000313" key="2">
    <source>
        <dbReference type="Proteomes" id="UP000489600"/>
    </source>
</evidence>
<organism evidence="1 2">
    <name type="scientific">Arabis nemorensis</name>
    <dbReference type="NCBI Taxonomy" id="586526"/>
    <lineage>
        <taxon>Eukaryota</taxon>
        <taxon>Viridiplantae</taxon>
        <taxon>Streptophyta</taxon>
        <taxon>Embryophyta</taxon>
        <taxon>Tracheophyta</taxon>
        <taxon>Spermatophyta</taxon>
        <taxon>Magnoliopsida</taxon>
        <taxon>eudicotyledons</taxon>
        <taxon>Gunneridae</taxon>
        <taxon>Pentapetalae</taxon>
        <taxon>rosids</taxon>
        <taxon>malvids</taxon>
        <taxon>Brassicales</taxon>
        <taxon>Brassicaceae</taxon>
        <taxon>Arabideae</taxon>
        <taxon>Arabis</taxon>
    </lineage>
</organism>
<protein>
    <submittedName>
        <fullName evidence="1">Uncharacterized protein</fullName>
    </submittedName>
</protein>
<evidence type="ECO:0000313" key="1">
    <source>
        <dbReference type="EMBL" id="VVB17362.1"/>
    </source>
</evidence>
<keyword evidence="2" id="KW-1185">Reference proteome</keyword>
<proteinExistence type="predicted"/>
<sequence length="150" mass="17457">MALIADSVVQIRLIPKFYQTPGSEFTFVKDETGQTAPKDGKLIAGEDYMYMKDDGKSIDQPSDPYSQIRQTQENQSIVAPLDMNMKKLWIDRMEKGFLSLTGNKNSRADMRTSAWKDKMPDEEAWMYSRMRLAEREREYLIEASYYSRLS</sequence>